<sequence length="149" mass="17061">MLVNVSYTNRELDRRIEKLVGKPFPLKQRWAMNGIGSPKLIIREASVEIRNLLLLDNNRDSCNIEMRPGGIILRFRSLLETFGLVIPYYKLTLYKGDLGVYTVHSDHHFVRVAADTKAVQKFFVKLLGYKADQHPPAPPGHPEQHNPET</sequence>
<dbReference type="AlphaFoldDB" id="A4CJX7"/>
<gene>
    <name evidence="1" type="ordered locus">RB2501_10035</name>
</gene>
<keyword evidence="1" id="KW-0436">Ligase</keyword>
<reference evidence="1 2" key="1">
    <citation type="journal article" date="2009" name="J. Bacteriol.">
        <title>Complete genome sequence of Robiginitalea biformata HTCC2501.</title>
        <authorList>
            <person name="Oh H.M."/>
            <person name="Giovannoni S.J."/>
            <person name="Lee K."/>
            <person name="Ferriera S."/>
            <person name="Johnson J."/>
            <person name="Cho J.C."/>
        </authorList>
    </citation>
    <scope>NUCLEOTIDE SEQUENCE [LARGE SCALE GENOMIC DNA]</scope>
    <source>
        <strain evidence="2">ATCC BAA-864 / HTCC2501 / KCTC 12146</strain>
    </source>
</reference>
<dbReference type="HOGENOM" id="CLU_149410_0_0_10"/>
<keyword evidence="2" id="KW-1185">Reference proteome</keyword>
<evidence type="ECO:0000313" key="2">
    <source>
        <dbReference type="Proteomes" id="UP000009049"/>
    </source>
</evidence>
<evidence type="ECO:0000313" key="1">
    <source>
        <dbReference type="EMBL" id="EAR17235.1"/>
    </source>
</evidence>
<dbReference type="EMBL" id="CP001712">
    <property type="protein sequence ID" value="EAR17235.1"/>
    <property type="molecule type" value="Genomic_DNA"/>
</dbReference>
<dbReference type="STRING" id="313596.RB2501_10035"/>
<name>A4CJX7_ROBBH</name>
<protein>
    <submittedName>
        <fullName evidence="1">Arginyl-tRNA synthetase</fullName>
    </submittedName>
</protein>
<dbReference type="eggNOG" id="ENOG50317Q0">
    <property type="taxonomic scope" value="Bacteria"/>
</dbReference>
<accession>A4CJX7</accession>
<dbReference type="Proteomes" id="UP000009049">
    <property type="component" value="Chromosome"/>
</dbReference>
<proteinExistence type="predicted"/>
<keyword evidence="1" id="KW-0030">Aminoacyl-tRNA synthetase</keyword>
<dbReference type="GO" id="GO:0004812">
    <property type="term" value="F:aminoacyl-tRNA ligase activity"/>
    <property type="evidence" value="ECO:0007669"/>
    <property type="project" value="UniProtKB-KW"/>
</dbReference>
<dbReference type="OrthoDB" id="1436588at2"/>
<dbReference type="KEGG" id="rbi:RB2501_10035"/>
<dbReference type="RefSeq" id="WP_015753986.1">
    <property type="nucleotide sequence ID" value="NC_013222.1"/>
</dbReference>
<organism evidence="1 2">
    <name type="scientific">Robiginitalea biformata (strain ATCC BAA-864 / DSM 15991 / KCTC 12146 / HTCC2501)</name>
    <dbReference type="NCBI Taxonomy" id="313596"/>
    <lineage>
        <taxon>Bacteria</taxon>
        <taxon>Pseudomonadati</taxon>
        <taxon>Bacteroidota</taxon>
        <taxon>Flavobacteriia</taxon>
        <taxon>Flavobacteriales</taxon>
        <taxon>Flavobacteriaceae</taxon>
        <taxon>Robiginitalea</taxon>
    </lineage>
</organism>